<dbReference type="PANTHER" id="PTHR48069">
    <property type="entry name" value="DIHYDROFOLATE REDUCTASE"/>
    <property type="match status" value="1"/>
</dbReference>
<evidence type="ECO:0000256" key="4">
    <source>
        <dbReference type="ARBA" id="ARBA00022563"/>
    </source>
</evidence>
<evidence type="ECO:0000313" key="8">
    <source>
        <dbReference type="EMBL" id="SEP44831.1"/>
    </source>
</evidence>
<proteinExistence type="inferred from homology"/>
<dbReference type="GO" id="GO:0006730">
    <property type="term" value="P:one-carbon metabolic process"/>
    <property type="evidence" value="ECO:0007669"/>
    <property type="project" value="UniProtKB-KW"/>
</dbReference>
<dbReference type="AlphaFoldDB" id="A0A1H8XYH9"/>
<dbReference type="InterPro" id="IPR024072">
    <property type="entry name" value="DHFR-like_dom_sf"/>
</dbReference>
<evidence type="ECO:0000256" key="5">
    <source>
        <dbReference type="ARBA" id="ARBA00022857"/>
    </source>
</evidence>
<evidence type="ECO:0000313" key="9">
    <source>
        <dbReference type="Proteomes" id="UP000198847"/>
    </source>
</evidence>
<keyword evidence="9" id="KW-1185">Reference proteome</keyword>
<protein>
    <recommendedName>
        <fullName evidence="3">dihydrofolate reductase</fullName>
        <ecNumber evidence="3">1.5.1.3</ecNumber>
    </recommendedName>
</protein>
<evidence type="ECO:0000256" key="3">
    <source>
        <dbReference type="ARBA" id="ARBA00012856"/>
    </source>
</evidence>
<evidence type="ECO:0000256" key="2">
    <source>
        <dbReference type="ARBA" id="ARBA00009539"/>
    </source>
</evidence>
<keyword evidence="6" id="KW-0560">Oxidoreductase</keyword>
<dbReference type="UniPathway" id="UPA00077">
    <property type="reaction ID" value="UER00158"/>
</dbReference>
<dbReference type="GO" id="GO:0050661">
    <property type="term" value="F:NADP binding"/>
    <property type="evidence" value="ECO:0007669"/>
    <property type="project" value="InterPro"/>
</dbReference>
<dbReference type="PROSITE" id="PS51330">
    <property type="entry name" value="DHFR_2"/>
    <property type="match status" value="1"/>
</dbReference>
<dbReference type="Gene3D" id="3.40.430.10">
    <property type="entry name" value="Dihydrofolate Reductase, subunit A"/>
    <property type="match status" value="1"/>
</dbReference>
<feature type="domain" description="DHFR" evidence="7">
    <location>
        <begin position="1"/>
        <end position="161"/>
    </location>
</feature>
<gene>
    <name evidence="8" type="ORF">SAMN04490178_13330</name>
</gene>
<keyword evidence="5" id="KW-0521">NADP</keyword>
<dbReference type="GO" id="GO:0046654">
    <property type="term" value="P:tetrahydrofolate biosynthetic process"/>
    <property type="evidence" value="ECO:0007669"/>
    <property type="project" value="UniProtKB-UniPathway"/>
</dbReference>
<evidence type="ECO:0000256" key="6">
    <source>
        <dbReference type="ARBA" id="ARBA00023002"/>
    </source>
</evidence>
<dbReference type="OrthoDB" id="9808041at2"/>
<accession>A0A1H8XYH9</accession>
<dbReference type="STRING" id="112903.SAMN04490178_13330"/>
<keyword evidence="4" id="KW-0554">One-carbon metabolism</keyword>
<sequence>MKAIVAVDANWGIGCGGRLLQHIPEDMKFFKQTTLHKVVIMGRETFESLPGQEPLKDRVNIVLSRKADFIHEKVTICRSLPELFRAIAQYDTDDVFVIGGESVYTQLLPYCSAALVTKIEKLYVADKFFVDLDEEKNWRLVAAGEPKSYQDIRFSFCTYVQDETAAGV</sequence>
<evidence type="ECO:0000256" key="1">
    <source>
        <dbReference type="ARBA" id="ARBA00004903"/>
    </source>
</evidence>
<dbReference type="PANTHER" id="PTHR48069:SF3">
    <property type="entry name" value="DIHYDROFOLATE REDUCTASE"/>
    <property type="match status" value="1"/>
</dbReference>
<reference evidence="8 9" key="1">
    <citation type="submission" date="2016-10" db="EMBL/GenBank/DDBJ databases">
        <authorList>
            <person name="de Groot N.N."/>
        </authorList>
    </citation>
    <scope>NUCLEOTIDE SEQUENCE [LARGE SCALE GENOMIC DNA]</scope>
    <source>
        <strain evidence="8 9">DSM 13305</strain>
    </source>
</reference>
<comment type="similarity">
    <text evidence="2">Belongs to the dihydrofolate reductase family.</text>
</comment>
<dbReference type="InterPro" id="IPR001796">
    <property type="entry name" value="DHFR_dom"/>
</dbReference>
<evidence type="ECO:0000259" key="7">
    <source>
        <dbReference type="PROSITE" id="PS51330"/>
    </source>
</evidence>
<dbReference type="GO" id="GO:0046452">
    <property type="term" value="P:dihydrofolate metabolic process"/>
    <property type="evidence" value="ECO:0007669"/>
    <property type="project" value="TreeGrafter"/>
</dbReference>
<dbReference type="InterPro" id="IPR012259">
    <property type="entry name" value="DHFR"/>
</dbReference>
<organism evidence="8 9">
    <name type="scientific">Propionispora vibrioides</name>
    <dbReference type="NCBI Taxonomy" id="112903"/>
    <lineage>
        <taxon>Bacteria</taxon>
        <taxon>Bacillati</taxon>
        <taxon>Bacillota</taxon>
        <taxon>Negativicutes</taxon>
        <taxon>Selenomonadales</taxon>
        <taxon>Sporomusaceae</taxon>
        <taxon>Propionispora</taxon>
    </lineage>
</organism>
<dbReference type="RefSeq" id="WP_091751510.1">
    <property type="nucleotide sequence ID" value="NZ_FODY01000033.1"/>
</dbReference>
<dbReference type="GO" id="GO:0004146">
    <property type="term" value="F:dihydrofolate reductase activity"/>
    <property type="evidence" value="ECO:0007669"/>
    <property type="project" value="UniProtKB-EC"/>
</dbReference>
<dbReference type="CDD" id="cd00209">
    <property type="entry name" value="DHFR"/>
    <property type="match status" value="1"/>
</dbReference>
<dbReference type="PRINTS" id="PR00070">
    <property type="entry name" value="DHFR"/>
</dbReference>
<dbReference type="EMBL" id="FODY01000033">
    <property type="protein sequence ID" value="SEP44831.1"/>
    <property type="molecule type" value="Genomic_DNA"/>
</dbReference>
<comment type="pathway">
    <text evidence="1">Cofactor biosynthesis; tetrahydrofolate biosynthesis; 5,6,7,8-tetrahydrofolate from 7,8-dihydrofolate: step 1/1.</text>
</comment>
<dbReference type="Pfam" id="PF00186">
    <property type="entry name" value="DHFR_1"/>
    <property type="match status" value="1"/>
</dbReference>
<dbReference type="GO" id="GO:0046655">
    <property type="term" value="P:folic acid metabolic process"/>
    <property type="evidence" value="ECO:0007669"/>
    <property type="project" value="TreeGrafter"/>
</dbReference>
<dbReference type="Proteomes" id="UP000198847">
    <property type="component" value="Unassembled WGS sequence"/>
</dbReference>
<dbReference type="SUPFAM" id="SSF53597">
    <property type="entry name" value="Dihydrofolate reductase-like"/>
    <property type="match status" value="1"/>
</dbReference>
<dbReference type="EC" id="1.5.1.3" evidence="3"/>
<name>A0A1H8XYH9_9FIRM</name>